<dbReference type="SUPFAM" id="SSF103473">
    <property type="entry name" value="MFS general substrate transporter"/>
    <property type="match status" value="1"/>
</dbReference>
<dbReference type="FunFam" id="1.20.1250.20:FF:000253">
    <property type="entry name" value="Transporter, major facilitator family"/>
    <property type="match status" value="1"/>
</dbReference>
<feature type="domain" description="Major facilitator superfamily (MFS) profile" evidence="6">
    <location>
        <begin position="31"/>
        <end position="420"/>
    </location>
</feature>
<feature type="transmembrane region" description="Helical" evidence="5">
    <location>
        <begin position="394"/>
        <end position="416"/>
    </location>
</feature>
<dbReference type="InterPro" id="IPR036259">
    <property type="entry name" value="MFS_trans_sf"/>
</dbReference>
<dbReference type="GO" id="GO:0005886">
    <property type="term" value="C:plasma membrane"/>
    <property type="evidence" value="ECO:0007669"/>
    <property type="project" value="TreeGrafter"/>
</dbReference>
<sequence>MTTTNKISQTSLPGALLPDWYAELSPDGKRAFKASFAGWATDAFDFMVFSFVLASLIELWGLDRGKAGLLGTVTLIFSSIGGWIAGMLADRYGRVRVLQWTILWFSVCTLAIGFAQNFEQIFVLRALQGLGFGGEWAVGAVLIGEIIAPQHRGKAVGLVQSGWAIGWGVAAILYSIAFTLLPESIAWRSLFWVGIVPALLVLYIRKHVPEPQVFVADSARRESGRPVSVWAIFAPSMLRRTVLAALLCTGIQGGFYAMSTWLPAYLRIERRLSVFDTGAYLFVIIAGSFCGYVVGAYLADYWGRRRNFILFSVLSMVSVYLYLTLPLSNQQMLWLGFPLGFSSCGIFSGVGAYLTELYPSESRANGQSFTYNFGRGIGALFPGLVGVLSHTASLATAIAIFSGAAYGLVLLTVLLLPETKGASLGGQPASE</sequence>
<feature type="transmembrane region" description="Helical" evidence="5">
    <location>
        <begin position="242"/>
        <end position="266"/>
    </location>
</feature>
<evidence type="ECO:0000256" key="2">
    <source>
        <dbReference type="ARBA" id="ARBA00022692"/>
    </source>
</evidence>
<evidence type="ECO:0000256" key="3">
    <source>
        <dbReference type="ARBA" id="ARBA00022989"/>
    </source>
</evidence>
<dbReference type="EMBL" id="PJRP01000003">
    <property type="protein sequence ID" value="PLQ00811.1"/>
    <property type="molecule type" value="Genomic_DNA"/>
</dbReference>
<feature type="transmembrane region" description="Helical" evidence="5">
    <location>
        <begin position="97"/>
        <end position="115"/>
    </location>
</feature>
<comment type="subcellular location">
    <subcellularLocation>
        <location evidence="1">Membrane</location>
        <topology evidence="1">Multi-pass membrane protein</topology>
    </subcellularLocation>
</comment>
<dbReference type="RefSeq" id="WP_101681377.1">
    <property type="nucleotide sequence ID" value="NZ_PJRP01000003.1"/>
</dbReference>
<dbReference type="PROSITE" id="PS00217">
    <property type="entry name" value="SUGAR_TRANSPORT_2"/>
    <property type="match status" value="1"/>
</dbReference>
<evidence type="ECO:0000313" key="7">
    <source>
        <dbReference type="EMBL" id="PLQ00811.1"/>
    </source>
</evidence>
<feature type="transmembrane region" description="Helical" evidence="5">
    <location>
        <begin position="121"/>
        <end position="143"/>
    </location>
</feature>
<organism evidence="7 8">
    <name type="scientific">Cupriavidus pauculus</name>
    <dbReference type="NCBI Taxonomy" id="82633"/>
    <lineage>
        <taxon>Bacteria</taxon>
        <taxon>Pseudomonadati</taxon>
        <taxon>Pseudomonadota</taxon>
        <taxon>Betaproteobacteria</taxon>
        <taxon>Burkholderiales</taxon>
        <taxon>Burkholderiaceae</taxon>
        <taxon>Cupriavidus</taxon>
    </lineage>
</organism>
<evidence type="ECO:0000256" key="4">
    <source>
        <dbReference type="ARBA" id="ARBA00023136"/>
    </source>
</evidence>
<feature type="transmembrane region" description="Helical" evidence="5">
    <location>
        <begin position="369"/>
        <end position="388"/>
    </location>
</feature>
<feature type="transmembrane region" description="Helical" evidence="5">
    <location>
        <begin position="185"/>
        <end position="204"/>
    </location>
</feature>
<proteinExistence type="predicted"/>
<keyword evidence="2 5" id="KW-0812">Transmembrane</keyword>
<dbReference type="InterPro" id="IPR011701">
    <property type="entry name" value="MFS"/>
</dbReference>
<keyword evidence="3 5" id="KW-1133">Transmembrane helix</keyword>
<dbReference type="PROSITE" id="PS00216">
    <property type="entry name" value="SUGAR_TRANSPORT_1"/>
    <property type="match status" value="1"/>
</dbReference>
<dbReference type="InterPro" id="IPR020846">
    <property type="entry name" value="MFS_dom"/>
</dbReference>
<reference evidence="7 8" key="1">
    <citation type="submission" date="2017-12" db="EMBL/GenBank/DDBJ databases">
        <title>Genome sequence of the active heterotrophic nitrifier-denitrifier, Cupriavidus pauculus UM1.</title>
        <authorList>
            <person name="Putonti C."/>
            <person name="Castignetti D."/>
        </authorList>
    </citation>
    <scope>NUCLEOTIDE SEQUENCE [LARGE SCALE GENOMIC DNA]</scope>
    <source>
        <strain evidence="7 8">UM1</strain>
    </source>
</reference>
<dbReference type="CDD" id="cd17371">
    <property type="entry name" value="MFS_MucK"/>
    <property type="match status" value="1"/>
</dbReference>
<name>A0A2N5CEZ9_9BURK</name>
<dbReference type="InterPro" id="IPR005829">
    <property type="entry name" value="Sugar_transporter_CS"/>
</dbReference>
<feature type="transmembrane region" description="Helical" evidence="5">
    <location>
        <begin position="39"/>
        <end position="61"/>
    </location>
</feature>
<evidence type="ECO:0000259" key="6">
    <source>
        <dbReference type="PROSITE" id="PS50850"/>
    </source>
</evidence>
<feature type="transmembrane region" description="Helical" evidence="5">
    <location>
        <begin position="278"/>
        <end position="299"/>
    </location>
</feature>
<dbReference type="Gene3D" id="1.20.1250.20">
    <property type="entry name" value="MFS general substrate transporter like domains"/>
    <property type="match status" value="2"/>
</dbReference>
<dbReference type="PANTHER" id="PTHR23508">
    <property type="entry name" value="CARBOXYLIC ACID TRANSPORTER PROTEIN HOMOLOG"/>
    <property type="match status" value="1"/>
</dbReference>
<evidence type="ECO:0000256" key="5">
    <source>
        <dbReference type="SAM" id="Phobius"/>
    </source>
</evidence>
<feature type="transmembrane region" description="Helical" evidence="5">
    <location>
        <begin position="67"/>
        <end position="85"/>
    </location>
</feature>
<comment type="caution">
    <text evidence="7">The sequence shown here is derived from an EMBL/GenBank/DDBJ whole genome shotgun (WGS) entry which is preliminary data.</text>
</comment>
<accession>A0A2N5CEZ9</accession>
<dbReference type="GO" id="GO:0046943">
    <property type="term" value="F:carboxylic acid transmembrane transporter activity"/>
    <property type="evidence" value="ECO:0007669"/>
    <property type="project" value="TreeGrafter"/>
</dbReference>
<feature type="transmembrane region" description="Helical" evidence="5">
    <location>
        <begin position="155"/>
        <end position="179"/>
    </location>
</feature>
<dbReference type="OrthoDB" id="183263at2"/>
<dbReference type="Pfam" id="PF07690">
    <property type="entry name" value="MFS_1"/>
    <property type="match status" value="1"/>
</dbReference>
<dbReference type="FunFam" id="1.20.1250.20:FF:000346">
    <property type="entry name" value="Transporter, major facilitator family"/>
    <property type="match status" value="1"/>
</dbReference>
<evidence type="ECO:0000313" key="8">
    <source>
        <dbReference type="Proteomes" id="UP000234341"/>
    </source>
</evidence>
<feature type="transmembrane region" description="Helical" evidence="5">
    <location>
        <begin position="308"/>
        <end position="327"/>
    </location>
</feature>
<evidence type="ECO:0000256" key="1">
    <source>
        <dbReference type="ARBA" id="ARBA00004141"/>
    </source>
</evidence>
<protein>
    <submittedName>
        <fullName evidence="7">MFS transporter</fullName>
    </submittedName>
</protein>
<dbReference type="PANTHER" id="PTHR23508:SF10">
    <property type="entry name" value="CARBOXYLIC ACID TRANSPORTER PROTEIN HOMOLOG"/>
    <property type="match status" value="1"/>
</dbReference>
<keyword evidence="4 5" id="KW-0472">Membrane</keyword>
<dbReference type="AlphaFoldDB" id="A0A2N5CEZ9"/>
<dbReference type="Proteomes" id="UP000234341">
    <property type="component" value="Unassembled WGS sequence"/>
</dbReference>
<feature type="transmembrane region" description="Helical" evidence="5">
    <location>
        <begin position="333"/>
        <end position="357"/>
    </location>
</feature>
<dbReference type="PROSITE" id="PS50850">
    <property type="entry name" value="MFS"/>
    <property type="match status" value="1"/>
</dbReference>
<gene>
    <name evidence="7" type="ORF">CYJ10_10265</name>
</gene>